<comment type="caution">
    <text evidence="1">The sequence shown here is derived from an EMBL/GenBank/DDBJ whole genome shotgun (WGS) entry which is preliminary data.</text>
</comment>
<dbReference type="Gene3D" id="3.40.50.1240">
    <property type="entry name" value="Phosphoglycerate mutase-like"/>
    <property type="match status" value="1"/>
</dbReference>
<dbReference type="CDD" id="cd07040">
    <property type="entry name" value="HP"/>
    <property type="match status" value="1"/>
</dbReference>
<keyword evidence="2" id="KW-1185">Reference proteome</keyword>
<dbReference type="EMBL" id="VSKK01000007">
    <property type="protein sequence ID" value="TYB73162.1"/>
    <property type="molecule type" value="Genomic_DNA"/>
</dbReference>
<dbReference type="SUPFAM" id="SSF53254">
    <property type="entry name" value="Phosphoglycerate mutase-like"/>
    <property type="match status" value="1"/>
</dbReference>
<dbReference type="InterPro" id="IPR013078">
    <property type="entry name" value="His_Pase_superF_clade-1"/>
</dbReference>
<dbReference type="InterPro" id="IPR029033">
    <property type="entry name" value="His_PPase_superfam"/>
</dbReference>
<protein>
    <submittedName>
        <fullName evidence="1">Histidine phosphatase family protein</fullName>
    </submittedName>
</protein>
<organism evidence="1 2">
    <name type="scientific">Bizionia myxarmorum</name>
    <dbReference type="NCBI Taxonomy" id="291186"/>
    <lineage>
        <taxon>Bacteria</taxon>
        <taxon>Pseudomonadati</taxon>
        <taxon>Bacteroidota</taxon>
        <taxon>Flavobacteriia</taxon>
        <taxon>Flavobacteriales</taxon>
        <taxon>Flavobacteriaceae</taxon>
        <taxon>Bizionia</taxon>
    </lineage>
</organism>
<dbReference type="PANTHER" id="PTHR47623:SF1">
    <property type="entry name" value="OS09G0287300 PROTEIN"/>
    <property type="match status" value="1"/>
</dbReference>
<reference evidence="1 2" key="1">
    <citation type="submission" date="2019-08" db="EMBL/GenBank/DDBJ databases">
        <title>Genomes of Antarctic Bizionia species.</title>
        <authorList>
            <person name="Bowman J.P."/>
        </authorList>
    </citation>
    <scope>NUCLEOTIDE SEQUENCE [LARGE SCALE GENOMIC DNA]</scope>
    <source>
        <strain evidence="1 2">ADA-4</strain>
    </source>
</reference>
<dbReference type="Proteomes" id="UP000323720">
    <property type="component" value="Unassembled WGS sequence"/>
</dbReference>
<proteinExistence type="predicted"/>
<dbReference type="PANTHER" id="PTHR47623">
    <property type="entry name" value="OS09G0287300 PROTEIN"/>
    <property type="match status" value="1"/>
</dbReference>
<dbReference type="SMART" id="SM00855">
    <property type="entry name" value="PGAM"/>
    <property type="match status" value="1"/>
</dbReference>
<dbReference type="AlphaFoldDB" id="A0A5D0QVK9"/>
<dbReference type="Pfam" id="PF00300">
    <property type="entry name" value="His_Phos_1"/>
    <property type="match status" value="1"/>
</dbReference>
<dbReference type="OrthoDB" id="9810154at2"/>
<name>A0A5D0QVK9_9FLAO</name>
<sequence length="161" mass="18373">MKTLTLIRHAKSSWVLNLPDIQRPLNDRGFSDAHLVANHINLRQFQPDKLISSTAVRAKTTAEIFIDILKIPSKICEFNHELYDFSGKYLTFHIKNCSDSINHLMVFGHNEAITNFVNTFGDRFIENVPTSGLVTITFDVKSWKEIALGETVQVIFPKDLK</sequence>
<evidence type="ECO:0000313" key="2">
    <source>
        <dbReference type="Proteomes" id="UP000323720"/>
    </source>
</evidence>
<dbReference type="RefSeq" id="WP_148405423.1">
    <property type="nucleotide sequence ID" value="NZ_VSKK01000007.1"/>
</dbReference>
<accession>A0A5D0QVK9</accession>
<evidence type="ECO:0000313" key="1">
    <source>
        <dbReference type="EMBL" id="TYB73162.1"/>
    </source>
</evidence>
<gene>
    <name evidence="1" type="ORF">ES674_15040</name>
</gene>